<keyword evidence="3" id="KW-1185">Reference proteome</keyword>
<feature type="region of interest" description="Disordered" evidence="1">
    <location>
        <begin position="88"/>
        <end position="118"/>
    </location>
</feature>
<feature type="region of interest" description="Disordered" evidence="1">
    <location>
        <begin position="435"/>
        <end position="497"/>
    </location>
</feature>
<feature type="compositionally biased region" description="Polar residues" evidence="1">
    <location>
        <begin position="617"/>
        <end position="627"/>
    </location>
</feature>
<proteinExistence type="predicted"/>
<dbReference type="HOGENOM" id="CLU_411154_0_0_1"/>
<sequence>MHSPRRAERDPELEKYLARVEELDNERNGSKTTNNEDLNNNSKYRPQDLEISKKLLNGEYPVLEDKFAIPNLGRTSEMAYRSAYNYEKSFSPKRNSNRQNSPIRADKQSGKRSYGDHTDISVSRFDFRDSGRQYTISEEDYILLTQLKQGLIDSSSPQLKEEVKKYPSRGKARVTRDSPPSSSRPTKHVENYGSDYLAKDDPTPPPLPLRKRVDASTTFTTPSKTAPVKPPRPQTLHSASDNFIDKPSSLPDPSLPRSALNEVGTTPSKAGSNSYLTSLQKNKVTATTPSKLDLSLKLTGGSRIPETPLSSAQNNKVTTMTSHNSQVPKTPPQKPNRPPRSFVTSALKGESSKTEHLGKPLKIPPPRKHSIEKNVPNESTLELKELKLKLRNAETQVDNNRETQTGTGILSDVKLSVPKTRKSTTDDKILAIQRQQALRTPPAAPERKVSEPEVVGKRKSLIKAPPKPERKPSVPEALNKRESLTKAPPKPAVKASLPEAVSKLSCLSKAPPKPARKISMPEALQRLERMKSKNLKEGTIGGDSGYRDKIGQHTSNEEEEAIILARKLKNSQNNKTTSVSKLDNNVPIAVLPTAQAVDVKLARLLRPATEDSAKTLEPSQSNINSLAHPTKGRARGPKRKPPKTV</sequence>
<protein>
    <submittedName>
        <fullName evidence="2">LALA0S13e00628g1_1</fullName>
    </submittedName>
</protein>
<name>A0A0C7N3D2_9SACH</name>
<feature type="region of interest" description="Disordered" evidence="1">
    <location>
        <begin position="610"/>
        <end position="645"/>
    </location>
</feature>
<dbReference type="RefSeq" id="XP_022630889.1">
    <property type="nucleotide sequence ID" value="XM_022772443.1"/>
</dbReference>
<feature type="region of interest" description="Disordered" evidence="1">
    <location>
        <begin position="155"/>
        <end position="275"/>
    </location>
</feature>
<feature type="compositionally biased region" description="Polar residues" evidence="1">
    <location>
        <begin position="263"/>
        <end position="275"/>
    </location>
</feature>
<evidence type="ECO:0000313" key="3">
    <source>
        <dbReference type="Proteomes" id="UP000054304"/>
    </source>
</evidence>
<feature type="compositionally biased region" description="Polar residues" evidence="1">
    <location>
        <begin position="30"/>
        <end position="44"/>
    </location>
</feature>
<reference evidence="2 3" key="1">
    <citation type="submission" date="2014-12" db="EMBL/GenBank/DDBJ databases">
        <authorList>
            <person name="Neuveglise Cecile"/>
        </authorList>
    </citation>
    <scope>NUCLEOTIDE SEQUENCE [LARGE SCALE GENOMIC DNA]</scope>
    <source>
        <strain evidence="2 3">CBS 12615</strain>
    </source>
</reference>
<evidence type="ECO:0000313" key="2">
    <source>
        <dbReference type="EMBL" id="CEP64685.1"/>
    </source>
</evidence>
<feature type="region of interest" description="Disordered" evidence="1">
    <location>
        <begin position="298"/>
        <end position="373"/>
    </location>
</feature>
<feature type="compositionally biased region" description="Polar residues" evidence="1">
    <location>
        <begin position="308"/>
        <end position="327"/>
    </location>
</feature>
<feature type="compositionally biased region" description="Basic and acidic residues" evidence="1">
    <location>
        <begin position="104"/>
        <end position="118"/>
    </location>
</feature>
<organism evidence="2 3">
    <name type="scientific">Lachancea lanzarotensis</name>
    <dbReference type="NCBI Taxonomy" id="1245769"/>
    <lineage>
        <taxon>Eukaryota</taxon>
        <taxon>Fungi</taxon>
        <taxon>Dikarya</taxon>
        <taxon>Ascomycota</taxon>
        <taxon>Saccharomycotina</taxon>
        <taxon>Saccharomycetes</taxon>
        <taxon>Saccharomycetales</taxon>
        <taxon>Saccharomycetaceae</taxon>
        <taxon>Lachancea</taxon>
    </lineage>
</organism>
<feature type="compositionally biased region" description="Basic and acidic residues" evidence="1">
    <location>
        <begin position="445"/>
        <end position="456"/>
    </location>
</feature>
<dbReference type="OrthoDB" id="4069534at2759"/>
<feature type="compositionally biased region" description="Pro residues" evidence="1">
    <location>
        <begin position="329"/>
        <end position="338"/>
    </location>
</feature>
<feature type="compositionally biased region" description="Polar residues" evidence="1">
    <location>
        <begin position="215"/>
        <end position="224"/>
    </location>
</feature>
<dbReference type="AlphaFoldDB" id="A0A0C7N3D2"/>
<dbReference type="EMBL" id="LN736372">
    <property type="protein sequence ID" value="CEP64685.1"/>
    <property type="molecule type" value="Genomic_DNA"/>
</dbReference>
<dbReference type="GeneID" id="34688246"/>
<accession>A0A0C7N3D2</accession>
<feature type="compositionally biased region" description="Basic and acidic residues" evidence="1">
    <location>
        <begin position="466"/>
        <end position="484"/>
    </location>
</feature>
<feature type="compositionally biased region" description="Polar residues" evidence="1">
    <location>
        <begin position="92"/>
        <end position="102"/>
    </location>
</feature>
<evidence type="ECO:0000256" key="1">
    <source>
        <dbReference type="SAM" id="MobiDB-lite"/>
    </source>
</evidence>
<dbReference type="Proteomes" id="UP000054304">
    <property type="component" value="Unassembled WGS sequence"/>
</dbReference>
<feature type="region of interest" description="Disordered" evidence="1">
    <location>
        <begin position="1"/>
        <end position="46"/>
    </location>
</feature>
<feature type="compositionally biased region" description="Basic residues" evidence="1">
    <location>
        <begin position="630"/>
        <end position="645"/>
    </location>
</feature>
<feature type="compositionally biased region" description="Low complexity" evidence="1">
    <location>
        <begin position="247"/>
        <end position="260"/>
    </location>
</feature>
<feature type="compositionally biased region" description="Basic and acidic residues" evidence="1">
    <location>
        <begin position="1"/>
        <end position="29"/>
    </location>
</feature>
<gene>
    <name evidence="2" type="ORF">LALA0_S13e00628g</name>
</gene>